<sequence length="223" mass="25413">MQTPYLRLPFLFNPALLEADLQRCLRGHWEQHFNAKDYDGSWQLIALRSMTGAEEDIRAHAGGQYLDTPLMEACPYFREITAQFECEKEAIRLLCLAPGSMVKEHRDQQTSYEDGHFRLHIPVITNPGVEFIVAGRQLPLVPGECWYANFDLPHSVANRGETDRVHLVLDLVRNEWIDRLFRDAGYIPPATGPDPETLQKIIAELRLQNTPAALALIAQLQQP</sequence>
<dbReference type="Pfam" id="PF05118">
    <property type="entry name" value="Asp_Arg_Hydrox"/>
    <property type="match status" value="1"/>
</dbReference>
<accession>A0A3N4MKN0</accession>
<dbReference type="RefSeq" id="WP_120515237.1">
    <property type="nucleotide sequence ID" value="NZ_QXZY01000003.1"/>
</dbReference>
<comment type="caution">
    <text evidence="2">The sequence shown here is derived from an EMBL/GenBank/DDBJ whole genome shotgun (WGS) entry which is preliminary data.</text>
</comment>
<dbReference type="InterPro" id="IPR027443">
    <property type="entry name" value="IPNS-like_sf"/>
</dbReference>
<name>A0A3N4MKN0_9BACT</name>
<dbReference type="Gene3D" id="2.60.120.330">
    <property type="entry name" value="B-lactam Antibiotic, Isopenicillin N Synthase, Chain"/>
    <property type="match status" value="1"/>
</dbReference>
<proteinExistence type="predicted"/>
<protein>
    <submittedName>
        <fullName evidence="2">Aspartyl/asparaginyl beta-hydroxylase domain-containing protein</fullName>
    </submittedName>
</protein>
<dbReference type="InterPro" id="IPR007803">
    <property type="entry name" value="Asp/Arg/Pro-Hydrxlase"/>
</dbReference>
<dbReference type="Proteomes" id="UP000279089">
    <property type="component" value="Unassembled WGS sequence"/>
</dbReference>
<evidence type="ECO:0000259" key="1">
    <source>
        <dbReference type="Pfam" id="PF05118"/>
    </source>
</evidence>
<gene>
    <name evidence="2" type="ORF">EG028_05465</name>
</gene>
<organism evidence="2 3">
    <name type="scientific">Chitinophaga barathri</name>
    <dbReference type="NCBI Taxonomy" id="1647451"/>
    <lineage>
        <taxon>Bacteria</taxon>
        <taxon>Pseudomonadati</taxon>
        <taxon>Bacteroidota</taxon>
        <taxon>Chitinophagia</taxon>
        <taxon>Chitinophagales</taxon>
        <taxon>Chitinophagaceae</taxon>
        <taxon>Chitinophaga</taxon>
    </lineage>
</organism>
<reference evidence="3" key="1">
    <citation type="submission" date="2018-11" db="EMBL/GenBank/DDBJ databases">
        <title>Chitinophaga lutea sp.nov., isolate from arsenic contaminated soil.</title>
        <authorList>
            <person name="Zong Y."/>
        </authorList>
    </citation>
    <scope>NUCLEOTIDE SEQUENCE [LARGE SCALE GENOMIC DNA]</scope>
    <source>
        <strain evidence="3">YLT18</strain>
    </source>
</reference>
<dbReference type="AlphaFoldDB" id="A0A3N4MKN0"/>
<keyword evidence="3" id="KW-1185">Reference proteome</keyword>
<dbReference type="EMBL" id="RMBX01000002">
    <property type="protein sequence ID" value="RPD42616.1"/>
    <property type="molecule type" value="Genomic_DNA"/>
</dbReference>
<evidence type="ECO:0000313" key="3">
    <source>
        <dbReference type="Proteomes" id="UP000279089"/>
    </source>
</evidence>
<dbReference type="SUPFAM" id="SSF51197">
    <property type="entry name" value="Clavaminate synthase-like"/>
    <property type="match status" value="1"/>
</dbReference>
<dbReference type="OrthoDB" id="1441538at2"/>
<evidence type="ECO:0000313" key="2">
    <source>
        <dbReference type="EMBL" id="RPD42616.1"/>
    </source>
</evidence>
<feature type="domain" description="Aspartyl/asparaginy/proline hydroxylase" evidence="1">
    <location>
        <begin position="30"/>
        <end position="173"/>
    </location>
</feature>